<protein>
    <recommendedName>
        <fullName evidence="1">EF-hand domain-containing protein</fullName>
    </recommendedName>
</protein>
<sequence length="107" mass="11651">MLALPLAVVAQAPADDLPRTPAEYLARMDTDGDGLISLREYLDHGLRAFDAMDRDGDGILAGAELPFAEAAPVSRVQRERALARMFARMDRDGDGMLTLQELTAPPR</sequence>
<organism evidence="2 3">
    <name type="scientific">Coralloluteibacterium thermophilum</name>
    <dbReference type="NCBI Taxonomy" id="2707049"/>
    <lineage>
        <taxon>Bacteria</taxon>
        <taxon>Pseudomonadati</taxon>
        <taxon>Pseudomonadota</taxon>
        <taxon>Gammaproteobacteria</taxon>
        <taxon>Lysobacterales</taxon>
        <taxon>Lysobacteraceae</taxon>
        <taxon>Coralloluteibacterium</taxon>
    </lineage>
</organism>
<reference evidence="3" key="1">
    <citation type="journal article" date="2019" name="Int. J. Syst. Evol. Microbiol.">
        <title>The Global Catalogue of Microorganisms (GCM) 10K type strain sequencing project: providing services to taxonomists for standard genome sequencing and annotation.</title>
        <authorList>
            <consortium name="The Broad Institute Genomics Platform"/>
            <consortium name="The Broad Institute Genome Sequencing Center for Infectious Disease"/>
            <person name="Wu L."/>
            <person name="Ma J."/>
        </authorList>
    </citation>
    <scope>NUCLEOTIDE SEQUENCE [LARGE SCALE GENOMIC DNA]</scope>
    <source>
        <strain evidence="3">CGMCC 1.13574</strain>
    </source>
</reference>
<dbReference type="EMBL" id="JBHSGG010000030">
    <property type="protein sequence ID" value="MFC4728677.1"/>
    <property type="molecule type" value="Genomic_DNA"/>
</dbReference>
<gene>
    <name evidence="2" type="ORF">ACFO3Q_10900</name>
</gene>
<evidence type="ECO:0000313" key="3">
    <source>
        <dbReference type="Proteomes" id="UP001595892"/>
    </source>
</evidence>
<dbReference type="Pfam" id="PF13202">
    <property type="entry name" value="EF-hand_5"/>
    <property type="match status" value="3"/>
</dbReference>
<dbReference type="Proteomes" id="UP001595892">
    <property type="component" value="Unassembled WGS sequence"/>
</dbReference>
<dbReference type="InterPro" id="IPR002048">
    <property type="entry name" value="EF_hand_dom"/>
</dbReference>
<accession>A0ABV9NK25</accession>
<feature type="domain" description="EF-hand" evidence="1">
    <location>
        <begin position="77"/>
        <end position="107"/>
    </location>
</feature>
<proteinExistence type="predicted"/>
<dbReference type="SUPFAM" id="SSF47473">
    <property type="entry name" value="EF-hand"/>
    <property type="match status" value="1"/>
</dbReference>
<evidence type="ECO:0000313" key="2">
    <source>
        <dbReference type="EMBL" id="MFC4728677.1"/>
    </source>
</evidence>
<evidence type="ECO:0000259" key="1">
    <source>
        <dbReference type="PROSITE" id="PS50222"/>
    </source>
</evidence>
<dbReference type="InterPro" id="IPR011992">
    <property type="entry name" value="EF-hand-dom_pair"/>
</dbReference>
<comment type="caution">
    <text evidence="2">The sequence shown here is derived from an EMBL/GenBank/DDBJ whole genome shotgun (WGS) entry which is preliminary data.</text>
</comment>
<dbReference type="PROSITE" id="PS00018">
    <property type="entry name" value="EF_HAND_1"/>
    <property type="match status" value="2"/>
</dbReference>
<dbReference type="PROSITE" id="PS50222">
    <property type="entry name" value="EF_HAND_2"/>
    <property type="match status" value="1"/>
</dbReference>
<keyword evidence="3" id="KW-1185">Reference proteome</keyword>
<dbReference type="RefSeq" id="WP_377004712.1">
    <property type="nucleotide sequence ID" value="NZ_JBHSGG010000030.1"/>
</dbReference>
<dbReference type="InterPro" id="IPR018247">
    <property type="entry name" value="EF_Hand_1_Ca_BS"/>
</dbReference>
<name>A0ABV9NK25_9GAMM</name>
<dbReference type="Gene3D" id="1.10.238.10">
    <property type="entry name" value="EF-hand"/>
    <property type="match status" value="2"/>
</dbReference>